<dbReference type="NCBIfam" id="TIGR01032">
    <property type="entry name" value="rplT_bact"/>
    <property type="match status" value="1"/>
</dbReference>
<dbReference type="GO" id="GO:1990904">
    <property type="term" value="C:ribonucleoprotein complex"/>
    <property type="evidence" value="ECO:0007669"/>
    <property type="project" value="UniProtKB-KW"/>
</dbReference>
<name>A0A1W5YJS1_9CHLO</name>
<keyword evidence="2 7" id="KW-0699">rRNA-binding</keyword>
<reference evidence="10" key="1">
    <citation type="journal article" date="2017" name="J. Phycol.">
        <title>Phylogenetic position of the coral symbiont Ostreobium (Ulvophyceae) inferred from chloroplast genome data.</title>
        <authorList>
            <person name="Verbruggen H."/>
            <person name="Marcelino V.R."/>
            <person name="Guiry M.D."/>
            <person name="Cremen M.C."/>
            <person name="Jackson C.J."/>
        </authorList>
    </citation>
    <scope>NUCLEOTIDE SEQUENCE</scope>
</reference>
<dbReference type="Gene3D" id="1.10.1900.20">
    <property type="entry name" value="Ribosomal protein L20"/>
    <property type="match status" value="1"/>
</dbReference>
<dbReference type="FunFam" id="1.10.1900.20:FF:000001">
    <property type="entry name" value="50S ribosomal protein L20"/>
    <property type="match status" value="1"/>
</dbReference>
<dbReference type="GO" id="GO:0003735">
    <property type="term" value="F:structural constituent of ribosome"/>
    <property type="evidence" value="ECO:0007669"/>
    <property type="project" value="InterPro"/>
</dbReference>
<dbReference type="PANTHER" id="PTHR10986">
    <property type="entry name" value="39S RIBOSOMAL PROTEIN L20"/>
    <property type="match status" value="1"/>
</dbReference>
<sequence length="116" mass="14007">MTRVKRGNIAKKRRKKILLMNKGFRGSSSKLFRTANQRYIKSLFFRYYGRKQKKRLFRSLWILRINGELKNYGKNYSKFYSVLKKQNILLNRKSLAQIITLDNSSFKTLINMLYKK</sequence>
<keyword evidence="10" id="KW-0934">Plastid</keyword>
<dbReference type="PROSITE" id="PS00937">
    <property type="entry name" value="RIBOSOMAL_L20"/>
    <property type="match status" value="1"/>
</dbReference>
<evidence type="ECO:0000313" key="10">
    <source>
        <dbReference type="EMBL" id="ARI43874.1"/>
    </source>
</evidence>
<dbReference type="InterPro" id="IPR049946">
    <property type="entry name" value="RIBOSOMAL_L20_CS"/>
</dbReference>
<dbReference type="InterPro" id="IPR005813">
    <property type="entry name" value="Ribosomal_bL20"/>
</dbReference>
<evidence type="ECO:0000256" key="9">
    <source>
        <dbReference type="RuleBase" id="RU004311"/>
    </source>
</evidence>
<dbReference type="InterPro" id="IPR035566">
    <property type="entry name" value="Ribosomal_protein_bL20_C"/>
</dbReference>
<evidence type="ECO:0000256" key="3">
    <source>
        <dbReference type="ARBA" id="ARBA00022884"/>
    </source>
</evidence>
<evidence type="ECO:0000256" key="6">
    <source>
        <dbReference type="ARBA" id="ARBA00035295"/>
    </source>
</evidence>
<comment type="subcellular location">
    <subcellularLocation>
        <location evidence="7">Plastid</location>
        <location evidence="7">Chloroplast</location>
    </subcellularLocation>
</comment>
<keyword evidence="10" id="KW-0150">Chloroplast</keyword>
<evidence type="ECO:0000256" key="7">
    <source>
        <dbReference type="HAMAP-Rule" id="MF_00382"/>
    </source>
</evidence>
<dbReference type="AlphaFoldDB" id="A0A1W5YJS1"/>
<evidence type="ECO:0000256" key="4">
    <source>
        <dbReference type="ARBA" id="ARBA00022980"/>
    </source>
</evidence>
<geneLocation type="chloroplast" evidence="10"/>
<dbReference type="HAMAP" id="MF_00382">
    <property type="entry name" value="Ribosomal_bL20"/>
    <property type="match status" value="1"/>
</dbReference>
<organism evidence="10">
    <name type="scientific">Neomeris sp. HV02668</name>
    <dbReference type="NCBI Taxonomy" id="1979229"/>
    <lineage>
        <taxon>Eukaryota</taxon>
        <taxon>Viridiplantae</taxon>
        <taxon>Chlorophyta</taxon>
        <taxon>core chlorophytes</taxon>
        <taxon>Ulvophyceae</taxon>
        <taxon>TCBD clade</taxon>
        <taxon>Dasycladales</taxon>
        <taxon>Dasycladaceae</taxon>
        <taxon>Neomeris</taxon>
    </lineage>
</organism>
<dbReference type="GO" id="GO:0009507">
    <property type="term" value="C:chloroplast"/>
    <property type="evidence" value="ECO:0007669"/>
    <property type="project" value="UniProtKB-SubCell"/>
</dbReference>
<evidence type="ECO:0000256" key="2">
    <source>
        <dbReference type="ARBA" id="ARBA00022730"/>
    </source>
</evidence>
<dbReference type="PRINTS" id="PR00062">
    <property type="entry name" value="RIBOSOMALL20"/>
</dbReference>
<keyword evidence="3 7" id="KW-0694">RNA-binding</keyword>
<comment type="similarity">
    <text evidence="1 7 8">Belongs to the bacterial ribosomal protein bL20 family.</text>
</comment>
<evidence type="ECO:0000256" key="1">
    <source>
        <dbReference type="ARBA" id="ARBA00007698"/>
    </source>
</evidence>
<dbReference type="EMBL" id="KY495860">
    <property type="protein sequence ID" value="ARI43874.1"/>
    <property type="molecule type" value="Genomic_DNA"/>
</dbReference>
<keyword evidence="5 7" id="KW-0687">Ribonucleoprotein</keyword>
<dbReference type="SUPFAM" id="SSF74731">
    <property type="entry name" value="Ribosomal protein L20"/>
    <property type="match status" value="1"/>
</dbReference>
<keyword evidence="4 7" id="KW-0689">Ribosomal protein</keyword>
<comment type="function">
    <text evidence="7 9">Binds directly to 23S ribosomal RNA and is necessary for the in vitro assembly process of the 50S ribosomal subunit. It is not involved in the protein synthesizing functions of that subunit.</text>
</comment>
<dbReference type="CDD" id="cd07026">
    <property type="entry name" value="Ribosomal_L20"/>
    <property type="match status" value="1"/>
</dbReference>
<dbReference type="GO" id="GO:0000027">
    <property type="term" value="P:ribosomal large subunit assembly"/>
    <property type="evidence" value="ECO:0007669"/>
    <property type="project" value="UniProtKB-UniRule"/>
</dbReference>
<proteinExistence type="inferred from homology"/>
<accession>A0A1W5YJS1</accession>
<dbReference type="Pfam" id="PF00453">
    <property type="entry name" value="Ribosomal_L20"/>
    <property type="match status" value="1"/>
</dbReference>
<dbReference type="GO" id="GO:0019843">
    <property type="term" value="F:rRNA binding"/>
    <property type="evidence" value="ECO:0007669"/>
    <property type="project" value="UniProtKB-UniRule"/>
</dbReference>
<evidence type="ECO:0000256" key="8">
    <source>
        <dbReference type="RuleBase" id="RU000561"/>
    </source>
</evidence>
<dbReference type="GO" id="GO:0005840">
    <property type="term" value="C:ribosome"/>
    <property type="evidence" value="ECO:0007669"/>
    <property type="project" value="UniProtKB-KW"/>
</dbReference>
<protein>
    <recommendedName>
        <fullName evidence="6 7">Large ribosomal subunit protein bL20c</fullName>
    </recommendedName>
</protein>
<evidence type="ECO:0000256" key="5">
    <source>
        <dbReference type="ARBA" id="ARBA00023274"/>
    </source>
</evidence>
<dbReference type="Gene3D" id="6.10.160.10">
    <property type="match status" value="1"/>
</dbReference>
<gene>
    <name evidence="7 10" type="primary">rpl20</name>
</gene>
<dbReference type="GO" id="GO:0006412">
    <property type="term" value="P:translation"/>
    <property type="evidence" value="ECO:0007669"/>
    <property type="project" value="InterPro"/>
</dbReference>